<protein>
    <submittedName>
        <fullName evidence="3">Uncharacterized protein</fullName>
    </submittedName>
</protein>
<sequence>MKNNKPNETRRCIAESRIINIIEHYPNLLSRAKTDGAKRSLSSSRYLACLSACGREGLMSDSRRSRRPGNQRPSAQASIVFRQQRRPLVLRLPPADGGHNRAPAARRKQQRMPTAKICDFDARHRQRTPTANRIRRQKTRPTARWPLVKAATTARLCAHKTDSSAHLHGRRPAILADPDPSPALFTGLLTPGGCSSLIKRESSRSAA</sequence>
<organism evidence="2 3">
    <name type="scientific">Plectus sambesii</name>
    <dbReference type="NCBI Taxonomy" id="2011161"/>
    <lineage>
        <taxon>Eukaryota</taxon>
        <taxon>Metazoa</taxon>
        <taxon>Ecdysozoa</taxon>
        <taxon>Nematoda</taxon>
        <taxon>Chromadorea</taxon>
        <taxon>Plectida</taxon>
        <taxon>Plectina</taxon>
        <taxon>Plectoidea</taxon>
        <taxon>Plectidae</taxon>
        <taxon>Plectus</taxon>
    </lineage>
</organism>
<dbReference type="AlphaFoldDB" id="A0A914ULQ1"/>
<evidence type="ECO:0000313" key="3">
    <source>
        <dbReference type="WBParaSite" id="PSAMB.scaffold10size141368.g23.t1"/>
    </source>
</evidence>
<reference evidence="3" key="1">
    <citation type="submission" date="2022-11" db="UniProtKB">
        <authorList>
            <consortium name="WormBaseParasite"/>
        </authorList>
    </citation>
    <scope>IDENTIFICATION</scope>
</reference>
<proteinExistence type="predicted"/>
<evidence type="ECO:0000313" key="2">
    <source>
        <dbReference type="Proteomes" id="UP000887566"/>
    </source>
</evidence>
<feature type="region of interest" description="Disordered" evidence="1">
    <location>
        <begin position="58"/>
        <end position="113"/>
    </location>
</feature>
<dbReference type="WBParaSite" id="PSAMB.scaffold10size141368.g23.t1">
    <property type="protein sequence ID" value="PSAMB.scaffold10size141368.g23.t1"/>
    <property type="gene ID" value="PSAMB.scaffold10size141368.g23"/>
</dbReference>
<dbReference type="Proteomes" id="UP000887566">
    <property type="component" value="Unplaced"/>
</dbReference>
<accession>A0A914ULQ1</accession>
<name>A0A914ULQ1_9BILA</name>
<evidence type="ECO:0000256" key="1">
    <source>
        <dbReference type="SAM" id="MobiDB-lite"/>
    </source>
</evidence>
<keyword evidence="2" id="KW-1185">Reference proteome</keyword>